<dbReference type="CDD" id="cd12148">
    <property type="entry name" value="fungal_TF_MHR"/>
    <property type="match status" value="1"/>
</dbReference>
<dbReference type="GO" id="GO:0005634">
    <property type="term" value="C:nucleus"/>
    <property type="evidence" value="ECO:0007669"/>
    <property type="project" value="UniProtKB-SubCell"/>
</dbReference>
<dbReference type="GO" id="GO:0003677">
    <property type="term" value="F:DNA binding"/>
    <property type="evidence" value="ECO:0007669"/>
    <property type="project" value="UniProtKB-KW"/>
</dbReference>
<evidence type="ECO:0000256" key="4">
    <source>
        <dbReference type="ARBA" id="ARBA00023242"/>
    </source>
</evidence>
<evidence type="ECO:0000313" key="6">
    <source>
        <dbReference type="EMBL" id="CAG8417816.1"/>
    </source>
</evidence>
<dbReference type="Proteomes" id="UP001152592">
    <property type="component" value="Unassembled WGS sequence"/>
</dbReference>
<sequence>MNPQSFRERKSRWVKRKEISKSSWMTSALLTNFHSSLTHIMGDTIERLYDQNLGLRPRLSMTESINQISALRCELNKWRGNLSSCLQIVTSQDPLNDGHFTIDKIDNTRFNILLSLRYFEARMLILRPLVGHYLDLPGRPASNAHQPDGLLNTEAHLLSDVARTCGDILRISKNLMTGSRKNKSLLGAWWFSRYYVFNSSLAILGILLIRKVPAYTKQTSSFSESELIRLIRKALDVICQTKDGSETMMRCRDTLVTLISGFDFHSKYTHAFLDTIYD</sequence>
<keyword evidence="2" id="KW-0479">Metal-binding</keyword>
<evidence type="ECO:0000256" key="3">
    <source>
        <dbReference type="ARBA" id="ARBA00023125"/>
    </source>
</evidence>
<dbReference type="GO" id="GO:0046872">
    <property type="term" value="F:metal ion binding"/>
    <property type="evidence" value="ECO:0007669"/>
    <property type="project" value="UniProtKB-KW"/>
</dbReference>
<evidence type="ECO:0000256" key="2">
    <source>
        <dbReference type="ARBA" id="ARBA00022723"/>
    </source>
</evidence>
<dbReference type="EMBL" id="CAJVPD010000276">
    <property type="protein sequence ID" value="CAG8417816.1"/>
    <property type="molecule type" value="Genomic_DNA"/>
</dbReference>
<evidence type="ECO:0000313" key="7">
    <source>
        <dbReference type="Proteomes" id="UP001152592"/>
    </source>
</evidence>
<comment type="caution">
    <text evidence="6">The sequence shown here is derived from an EMBL/GenBank/DDBJ whole genome shotgun (WGS) entry which is preliminary data.</text>
</comment>
<feature type="transmembrane region" description="Helical" evidence="5">
    <location>
        <begin position="190"/>
        <end position="209"/>
    </location>
</feature>
<gene>
    <name evidence="6" type="ORF">PSALAMII_LOCUS9407</name>
</gene>
<dbReference type="PANTHER" id="PTHR46910:SF3">
    <property type="entry name" value="HALOTOLERANCE PROTEIN 9-RELATED"/>
    <property type="match status" value="1"/>
</dbReference>
<reference evidence="6" key="1">
    <citation type="submission" date="2021-07" db="EMBL/GenBank/DDBJ databases">
        <authorList>
            <person name="Branca A.L. A."/>
        </authorList>
    </citation>
    <scope>NUCLEOTIDE SEQUENCE</scope>
</reference>
<protein>
    <submittedName>
        <fullName evidence="6">Uncharacterized protein</fullName>
    </submittedName>
</protein>
<organism evidence="6 7">
    <name type="scientific">Penicillium salamii</name>
    <dbReference type="NCBI Taxonomy" id="1612424"/>
    <lineage>
        <taxon>Eukaryota</taxon>
        <taxon>Fungi</taxon>
        <taxon>Dikarya</taxon>
        <taxon>Ascomycota</taxon>
        <taxon>Pezizomycotina</taxon>
        <taxon>Eurotiomycetes</taxon>
        <taxon>Eurotiomycetidae</taxon>
        <taxon>Eurotiales</taxon>
        <taxon>Aspergillaceae</taxon>
        <taxon>Penicillium</taxon>
    </lineage>
</organism>
<dbReference type="AlphaFoldDB" id="A0A9W4JY42"/>
<dbReference type="OrthoDB" id="512667at2759"/>
<dbReference type="GO" id="GO:0003700">
    <property type="term" value="F:DNA-binding transcription factor activity"/>
    <property type="evidence" value="ECO:0007669"/>
    <property type="project" value="InterPro"/>
</dbReference>
<keyword evidence="4" id="KW-0539">Nucleus</keyword>
<proteinExistence type="predicted"/>
<dbReference type="PANTHER" id="PTHR46910">
    <property type="entry name" value="TRANSCRIPTION FACTOR PDR1"/>
    <property type="match status" value="1"/>
</dbReference>
<name>A0A9W4JY42_9EURO</name>
<evidence type="ECO:0000256" key="5">
    <source>
        <dbReference type="SAM" id="Phobius"/>
    </source>
</evidence>
<keyword evidence="5" id="KW-0812">Transmembrane</keyword>
<comment type="subcellular location">
    <subcellularLocation>
        <location evidence="1">Nucleus</location>
    </subcellularLocation>
</comment>
<keyword evidence="3" id="KW-0238">DNA-binding</keyword>
<dbReference type="InterPro" id="IPR050987">
    <property type="entry name" value="AtrR-like"/>
</dbReference>
<accession>A0A9W4JY42</accession>
<keyword evidence="5" id="KW-1133">Transmembrane helix</keyword>
<evidence type="ECO:0000256" key="1">
    <source>
        <dbReference type="ARBA" id="ARBA00004123"/>
    </source>
</evidence>
<keyword evidence="5" id="KW-0472">Membrane</keyword>